<dbReference type="InterPro" id="IPR024437">
    <property type="entry name" value="DUF3825"/>
</dbReference>
<feature type="domain" description="DUF3825" evidence="1">
    <location>
        <begin position="25"/>
        <end position="258"/>
    </location>
</feature>
<organism evidence="2 3">
    <name type="scientific">Longibacter salinarum</name>
    <dbReference type="NCBI Taxonomy" id="1850348"/>
    <lineage>
        <taxon>Bacteria</taxon>
        <taxon>Pseudomonadati</taxon>
        <taxon>Rhodothermota</taxon>
        <taxon>Rhodothermia</taxon>
        <taxon>Rhodothermales</taxon>
        <taxon>Salisaetaceae</taxon>
        <taxon>Longibacter</taxon>
    </lineage>
</organism>
<dbReference type="Proteomes" id="UP000220102">
    <property type="component" value="Unassembled WGS sequence"/>
</dbReference>
<dbReference type="EMBL" id="PDEQ01000009">
    <property type="protein sequence ID" value="PEN11433.1"/>
    <property type="molecule type" value="Genomic_DNA"/>
</dbReference>
<comment type="caution">
    <text evidence="2">The sequence shown here is derived from an EMBL/GenBank/DDBJ whole genome shotgun (WGS) entry which is preliminary data.</text>
</comment>
<dbReference type="RefSeq" id="WP_098077965.1">
    <property type="nucleotide sequence ID" value="NZ_PDEQ01000009.1"/>
</dbReference>
<proteinExistence type="predicted"/>
<evidence type="ECO:0000313" key="2">
    <source>
        <dbReference type="EMBL" id="PEN11433.1"/>
    </source>
</evidence>
<gene>
    <name evidence="2" type="ORF">CRI94_15470</name>
</gene>
<reference evidence="2 3" key="1">
    <citation type="submission" date="2017-10" db="EMBL/GenBank/DDBJ databases">
        <title>Draft genome of Longibacter Salinarum.</title>
        <authorList>
            <person name="Goh K.M."/>
            <person name="Shamsir M.S."/>
            <person name="Lim S.W."/>
        </authorList>
    </citation>
    <scope>NUCLEOTIDE SEQUENCE [LARGE SCALE GENOMIC DNA]</scope>
    <source>
        <strain evidence="2 3">KCTC 52045</strain>
    </source>
</reference>
<protein>
    <recommendedName>
        <fullName evidence="1">DUF3825 domain-containing protein</fullName>
    </recommendedName>
</protein>
<sequence>MSNTWPNDIHQLIFIPNVEGAFNDLAELAEDEVWHYVNEERQEDSEKSMPVLYNYVKYTYRRLAEEDKVVVADNGGSIVFNTGLVTESQEPIFCYSDQNRMQDVDVPWHFQGWIRKGDWKLNGFSTLPPMAHYYDDPASLVLDTRKEIRVNVEHIIRDNRDRFPEPYDSMSTFQLQTFLKGTIDNAIERAKRNYKAAVPQYHQGRIQILLPLCLSNPNAADLALVVEDKGAFYRASTCLPLDWAYNNARQLARPDRDWLKP</sequence>
<keyword evidence="3" id="KW-1185">Reference proteome</keyword>
<evidence type="ECO:0000259" key="1">
    <source>
        <dbReference type="Pfam" id="PF12873"/>
    </source>
</evidence>
<name>A0A2A8CUK0_9BACT</name>
<evidence type="ECO:0000313" key="3">
    <source>
        <dbReference type="Proteomes" id="UP000220102"/>
    </source>
</evidence>
<dbReference type="AlphaFoldDB" id="A0A2A8CUK0"/>
<dbReference type="Pfam" id="PF12873">
    <property type="entry name" value="DUF3825"/>
    <property type="match status" value="1"/>
</dbReference>
<dbReference type="OrthoDB" id="5493836at2"/>
<accession>A0A2A8CUK0</accession>